<organism evidence="1 2">
    <name type="scientific">Leeuwenhoekiella aequorea</name>
    <dbReference type="NCBI Taxonomy" id="283736"/>
    <lineage>
        <taxon>Bacteria</taxon>
        <taxon>Pseudomonadati</taxon>
        <taxon>Bacteroidota</taxon>
        <taxon>Flavobacteriia</taxon>
        <taxon>Flavobacteriales</taxon>
        <taxon>Flavobacteriaceae</taxon>
        <taxon>Leeuwenhoekiella</taxon>
    </lineage>
</organism>
<dbReference type="Proteomes" id="UP000289238">
    <property type="component" value="Unassembled WGS sequence"/>
</dbReference>
<evidence type="ECO:0000313" key="2">
    <source>
        <dbReference type="Proteomes" id="UP000289238"/>
    </source>
</evidence>
<reference evidence="1 2" key="1">
    <citation type="submission" date="2018-07" db="EMBL/GenBank/DDBJ databases">
        <title>Leeuwenhoekiella genomics.</title>
        <authorList>
            <person name="Tahon G."/>
            <person name="Willems A."/>
        </authorList>
    </citation>
    <scope>NUCLEOTIDE SEQUENCE [LARGE SCALE GENOMIC DNA]</scope>
    <source>
        <strain evidence="1 2">LMG 22550</strain>
    </source>
</reference>
<evidence type="ECO:0000313" key="1">
    <source>
        <dbReference type="EMBL" id="RXG24720.1"/>
    </source>
</evidence>
<dbReference type="AlphaFoldDB" id="A0A4Q0PCZ7"/>
<comment type="caution">
    <text evidence="1">The sequence shown here is derived from an EMBL/GenBank/DDBJ whole genome shotgun (WGS) entry which is preliminary data.</text>
</comment>
<dbReference type="InterPro" id="IPR029044">
    <property type="entry name" value="Nucleotide-diphossugar_trans"/>
</dbReference>
<gene>
    <name evidence="1" type="ORF">DSM00_512</name>
</gene>
<proteinExistence type="predicted"/>
<name>A0A4Q0PCZ7_9FLAO</name>
<dbReference type="Gene3D" id="3.90.550.10">
    <property type="entry name" value="Spore Coat Polysaccharide Biosynthesis Protein SpsA, Chain A"/>
    <property type="match status" value="1"/>
</dbReference>
<sequence length="106" mass="12397">MGLQKSHFNAESFLRLPWQTASLSTSIIRLLNTKKIEVSLLEPLNDLDSEKDIEEILNDTKFLSKELIHLLRSAKFYSISRQTKCSLFLDIFLFRTYYNKTHLIAC</sequence>
<keyword evidence="2" id="KW-1185">Reference proteome</keyword>
<protein>
    <submittedName>
        <fullName evidence="1">Uncharacterized protein</fullName>
    </submittedName>
</protein>
<dbReference type="EMBL" id="QOVM01000001">
    <property type="protein sequence ID" value="RXG24720.1"/>
    <property type="molecule type" value="Genomic_DNA"/>
</dbReference>
<accession>A0A4Q0PCZ7</accession>